<proteinExistence type="predicted"/>
<feature type="region of interest" description="Disordered" evidence="1">
    <location>
        <begin position="1"/>
        <end position="24"/>
    </location>
</feature>
<reference evidence="2 3" key="1">
    <citation type="journal article" date="2021" name="Nat. Commun.">
        <title>Genetic determinants of endophytism in the Arabidopsis root mycobiome.</title>
        <authorList>
            <person name="Mesny F."/>
            <person name="Miyauchi S."/>
            <person name="Thiergart T."/>
            <person name="Pickel B."/>
            <person name="Atanasova L."/>
            <person name="Karlsson M."/>
            <person name="Huettel B."/>
            <person name="Barry K.W."/>
            <person name="Haridas S."/>
            <person name="Chen C."/>
            <person name="Bauer D."/>
            <person name="Andreopoulos W."/>
            <person name="Pangilinan J."/>
            <person name="LaButti K."/>
            <person name="Riley R."/>
            <person name="Lipzen A."/>
            <person name="Clum A."/>
            <person name="Drula E."/>
            <person name="Henrissat B."/>
            <person name="Kohler A."/>
            <person name="Grigoriev I.V."/>
            <person name="Martin F.M."/>
            <person name="Hacquard S."/>
        </authorList>
    </citation>
    <scope>NUCLEOTIDE SEQUENCE [LARGE SCALE GENOMIC DNA]</scope>
    <source>
        <strain evidence="2 3">MPI-CAGE-CH-0241</strain>
    </source>
</reference>
<accession>A0A9P8WKZ7</accession>
<evidence type="ECO:0000256" key="1">
    <source>
        <dbReference type="SAM" id="MobiDB-lite"/>
    </source>
</evidence>
<feature type="region of interest" description="Disordered" evidence="1">
    <location>
        <begin position="151"/>
        <end position="182"/>
    </location>
</feature>
<feature type="compositionally biased region" description="Low complexity" evidence="1">
    <location>
        <begin position="164"/>
        <end position="174"/>
    </location>
</feature>
<evidence type="ECO:0000313" key="3">
    <source>
        <dbReference type="Proteomes" id="UP000777438"/>
    </source>
</evidence>
<organism evidence="2 3">
    <name type="scientific">Thelonectria olida</name>
    <dbReference type="NCBI Taxonomy" id="1576542"/>
    <lineage>
        <taxon>Eukaryota</taxon>
        <taxon>Fungi</taxon>
        <taxon>Dikarya</taxon>
        <taxon>Ascomycota</taxon>
        <taxon>Pezizomycotina</taxon>
        <taxon>Sordariomycetes</taxon>
        <taxon>Hypocreomycetidae</taxon>
        <taxon>Hypocreales</taxon>
        <taxon>Nectriaceae</taxon>
        <taxon>Thelonectria</taxon>
    </lineage>
</organism>
<sequence>MATFLLTLPSKMQMDRGSTRQRSTPPLEFQQLMPARVIQLMTSRLVFNSPRPLAQVPFILGPVMSYRIIPRQPQATTPISRRQLTLLSFSAQPDRALITKTHSTIFLSLSSIVRCLFPLMFSVGSASKRKRSHQAKTSHLLHQSLPTRTNASSALAPFPDEQNSTSTSRPTTSPINVRHQGHVLTATRNNATWTGIMLPPIQRTPTNWASDGARAYARRATRHSLV</sequence>
<protein>
    <submittedName>
        <fullName evidence="2">Uncharacterized protein</fullName>
    </submittedName>
</protein>
<dbReference type="Proteomes" id="UP000777438">
    <property type="component" value="Unassembled WGS sequence"/>
</dbReference>
<gene>
    <name evidence="2" type="ORF">B0T10DRAFT_28036</name>
</gene>
<name>A0A9P8WKZ7_9HYPO</name>
<dbReference type="AlphaFoldDB" id="A0A9P8WKZ7"/>
<keyword evidence="3" id="KW-1185">Reference proteome</keyword>
<comment type="caution">
    <text evidence="2">The sequence shown here is derived from an EMBL/GenBank/DDBJ whole genome shotgun (WGS) entry which is preliminary data.</text>
</comment>
<dbReference type="EMBL" id="JAGPYM010000001">
    <property type="protein sequence ID" value="KAH6900413.1"/>
    <property type="molecule type" value="Genomic_DNA"/>
</dbReference>
<evidence type="ECO:0000313" key="2">
    <source>
        <dbReference type="EMBL" id="KAH6900413.1"/>
    </source>
</evidence>